<dbReference type="GO" id="GO:0003723">
    <property type="term" value="F:RNA binding"/>
    <property type="evidence" value="ECO:0007669"/>
    <property type="project" value="InterPro"/>
</dbReference>
<name>A0AAP0K2M0_9MAGN</name>
<dbReference type="NCBIfam" id="TIGR00756">
    <property type="entry name" value="PPR"/>
    <property type="match status" value="5"/>
</dbReference>
<dbReference type="GO" id="GO:0008270">
    <property type="term" value="F:zinc ion binding"/>
    <property type="evidence" value="ECO:0007669"/>
    <property type="project" value="InterPro"/>
</dbReference>
<evidence type="ECO:0000256" key="3">
    <source>
        <dbReference type="SAM" id="MobiDB-lite"/>
    </source>
</evidence>
<dbReference type="Pfam" id="PF14432">
    <property type="entry name" value="DYW_deaminase"/>
    <property type="match status" value="1"/>
</dbReference>
<evidence type="ECO:0000313" key="5">
    <source>
        <dbReference type="EMBL" id="KAK9144224.1"/>
    </source>
</evidence>
<dbReference type="PANTHER" id="PTHR47926:SF400">
    <property type="entry name" value="PENTACOTRIPEPTIDE-REPEAT REGION OF PRORP DOMAIN-CONTAINING PROTEIN"/>
    <property type="match status" value="1"/>
</dbReference>
<reference evidence="5 6" key="1">
    <citation type="submission" date="2024-01" db="EMBL/GenBank/DDBJ databases">
        <title>Genome assemblies of Stephania.</title>
        <authorList>
            <person name="Yang L."/>
        </authorList>
    </citation>
    <scope>NUCLEOTIDE SEQUENCE [LARGE SCALE GENOMIC DNA]</scope>
    <source>
        <strain evidence="5">QJT</strain>
        <tissue evidence="5">Leaf</tissue>
    </source>
</reference>
<dbReference type="PANTHER" id="PTHR47926">
    <property type="entry name" value="PENTATRICOPEPTIDE REPEAT-CONTAINING PROTEIN"/>
    <property type="match status" value="1"/>
</dbReference>
<dbReference type="EMBL" id="JBBNAE010000002">
    <property type="protein sequence ID" value="KAK9144224.1"/>
    <property type="molecule type" value="Genomic_DNA"/>
</dbReference>
<feature type="compositionally biased region" description="Low complexity" evidence="3">
    <location>
        <begin position="20"/>
        <end position="36"/>
    </location>
</feature>
<dbReference type="Pfam" id="PF01535">
    <property type="entry name" value="PPR"/>
    <property type="match status" value="6"/>
</dbReference>
<keyword evidence="1" id="KW-0677">Repeat</keyword>
<comment type="caution">
    <text evidence="5">The sequence shown here is derived from an EMBL/GenBank/DDBJ whole genome shotgun (WGS) entry which is preliminary data.</text>
</comment>
<dbReference type="Gene3D" id="1.25.40.10">
    <property type="entry name" value="Tetratricopeptide repeat domain"/>
    <property type="match status" value="3"/>
</dbReference>
<organism evidence="5 6">
    <name type="scientific">Stephania japonica</name>
    <dbReference type="NCBI Taxonomy" id="461633"/>
    <lineage>
        <taxon>Eukaryota</taxon>
        <taxon>Viridiplantae</taxon>
        <taxon>Streptophyta</taxon>
        <taxon>Embryophyta</taxon>
        <taxon>Tracheophyta</taxon>
        <taxon>Spermatophyta</taxon>
        <taxon>Magnoliopsida</taxon>
        <taxon>Ranunculales</taxon>
        <taxon>Menispermaceae</taxon>
        <taxon>Menispermoideae</taxon>
        <taxon>Cissampelideae</taxon>
        <taxon>Stephania</taxon>
    </lineage>
</organism>
<sequence>MIKAPVLHQTHLLIPHEEPLPSSSLSPSPSPSSTSLHGIECKTREQECLPPLLQRCKCMEEFKQVHAQVLKLGFEANTRCAGGLVAACALSDWGSMSYACSIFEQIDEPDAFAYNSMMRGHVKDCEPEEAILLYNKMQHRGIQPDNYTFPSLLKACSYVSALQEGMQIHGHVFKYGFGDDLFVQNSLINLYGKCGDMKLCCGVFDQMDHTSVASWSALISSHARLGLWGECLRLFEDMNCEGWRPDESTLVSVLSSCAHLGALHVGRCVHNFLLRNMKELNVIVQTSLVDMYVKCGAVKNGLTLFHQMARKNLFSYSVMISGLALHGLAREALRIFSDMLEEGFEPDDVIYVGVLSACSHAGLLDEGHRYFDMMRNEHRIEPTIQHYGCMVDLMGRAGRLDDAHELIRRMPMKPNSIVWRCLLSASKVCQNIESAEVASRELFKLDPHNASDYVLLSNLYAECQRWEDAAKTRTKMVNRGLNQVPGFSLVEVKKKVHKFVSQDKTHPESEAIYEMIHQMEWQLRFEGYRPDTSQVLLDVDEEEKKLRLRAHSQKLATALALIHTCQGSTIRIVTNLRMCNDCHIYTKLISMIFERTIVVRDRNHFHHFTNGTCSCRDYW</sequence>
<dbReference type="SUPFAM" id="SSF48452">
    <property type="entry name" value="TPR-like"/>
    <property type="match status" value="1"/>
</dbReference>
<dbReference type="FunFam" id="1.25.40.10:FF:000184">
    <property type="entry name" value="Pentatricopeptide repeat-containing protein, chloroplastic"/>
    <property type="match status" value="1"/>
</dbReference>
<evidence type="ECO:0000313" key="6">
    <source>
        <dbReference type="Proteomes" id="UP001417504"/>
    </source>
</evidence>
<dbReference type="InterPro" id="IPR046960">
    <property type="entry name" value="PPR_At4g14850-like_plant"/>
</dbReference>
<gene>
    <name evidence="5" type="ORF">Sjap_004127</name>
</gene>
<feature type="repeat" description="PPR" evidence="2">
    <location>
        <begin position="211"/>
        <end position="245"/>
    </location>
</feature>
<dbReference type="FunFam" id="1.25.40.10:FF:001370">
    <property type="entry name" value="Pentatricopeptide repeat-containing protein"/>
    <property type="match status" value="1"/>
</dbReference>
<feature type="domain" description="DYW" evidence="4">
    <location>
        <begin position="527"/>
        <end position="619"/>
    </location>
</feature>
<accession>A0AAP0K2M0</accession>
<dbReference type="InterPro" id="IPR032867">
    <property type="entry name" value="DYW_dom"/>
</dbReference>
<dbReference type="Pfam" id="PF20431">
    <property type="entry name" value="E_motif"/>
    <property type="match status" value="1"/>
</dbReference>
<evidence type="ECO:0000256" key="1">
    <source>
        <dbReference type="ARBA" id="ARBA00022737"/>
    </source>
</evidence>
<dbReference type="InterPro" id="IPR002885">
    <property type="entry name" value="PPR_rpt"/>
</dbReference>
<dbReference type="GO" id="GO:0009451">
    <property type="term" value="P:RNA modification"/>
    <property type="evidence" value="ECO:0007669"/>
    <property type="project" value="InterPro"/>
</dbReference>
<feature type="repeat" description="PPR" evidence="2">
    <location>
        <begin position="312"/>
        <end position="346"/>
    </location>
</feature>
<dbReference type="InterPro" id="IPR046848">
    <property type="entry name" value="E_motif"/>
</dbReference>
<proteinExistence type="predicted"/>
<dbReference type="PROSITE" id="PS51375">
    <property type="entry name" value="PPR"/>
    <property type="match status" value="3"/>
</dbReference>
<evidence type="ECO:0000259" key="4">
    <source>
        <dbReference type="Pfam" id="PF14432"/>
    </source>
</evidence>
<evidence type="ECO:0000256" key="2">
    <source>
        <dbReference type="PROSITE-ProRule" id="PRU00708"/>
    </source>
</evidence>
<feature type="repeat" description="PPR" evidence="2">
    <location>
        <begin position="110"/>
        <end position="144"/>
    </location>
</feature>
<dbReference type="InterPro" id="IPR011990">
    <property type="entry name" value="TPR-like_helical_dom_sf"/>
</dbReference>
<keyword evidence="6" id="KW-1185">Reference proteome</keyword>
<protein>
    <recommendedName>
        <fullName evidence="4">DYW domain-containing protein</fullName>
    </recommendedName>
</protein>
<dbReference type="AlphaFoldDB" id="A0AAP0K2M0"/>
<feature type="region of interest" description="Disordered" evidence="3">
    <location>
        <begin position="17"/>
        <end position="37"/>
    </location>
</feature>
<dbReference type="Pfam" id="PF13041">
    <property type="entry name" value="PPR_2"/>
    <property type="match status" value="1"/>
</dbReference>
<dbReference type="Proteomes" id="UP001417504">
    <property type="component" value="Unassembled WGS sequence"/>
</dbReference>